<accession>A0A3S0K6B4</accession>
<dbReference type="Proteomes" id="UP000282184">
    <property type="component" value="Unassembled WGS sequence"/>
</dbReference>
<gene>
    <name evidence="1" type="ORF">EJV47_08525</name>
</gene>
<sequence length="96" mass="10458">MPDTTPPPPGADEQWEQLLHQWRGQCAAAQPQPHFYGRVRARLPRATTPPRPLLPQWLRWPAYAALLATLVLVLSGDSAALGSGPYDARPAASPGR</sequence>
<evidence type="ECO:0000313" key="1">
    <source>
        <dbReference type="EMBL" id="RTQ50667.1"/>
    </source>
</evidence>
<comment type="caution">
    <text evidence="1">The sequence shown here is derived from an EMBL/GenBank/DDBJ whole genome shotgun (WGS) entry which is preliminary data.</text>
</comment>
<evidence type="ECO:0000313" key="2">
    <source>
        <dbReference type="Proteomes" id="UP000282184"/>
    </source>
</evidence>
<dbReference type="OrthoDB" id="886712at2"/>
<dbReference type="EMBL" id="RXOF01000004">
    <property type="protein sequence ID" value="RTQ50667.1"/>
    <property type="molecule type" value="Genomic_DNA"/>
</dbReference>
<proteinExistence type="predicted"/>
<keyword evidence="2" id="KW-1185">Reference proteome</keyword>
<organism evidence="1 2">
    <name type="scientific">Hymenobacter gummosus</name>
    <dbReference type="NCBI Taxonomy" id="1776032"/>
    <lineage>
        <taxon>Bacteria</taxon>
        <taxon>Pseudomonadati</taxon>
        <taxon>Bacteroidota</taxon>
        <taxon>Cytophagia</taxon>
        <taxon>Cytophagales</taxon>
        <taxon>Hymenobacteraceae</taxon>
        <taxon>Hymenobacter</taxon>
    </lineage>
</organism>
<reference evidence="1 2" key="1">
    <citation type="submission" date="2018-12" db="EMBL/GenBank/DDBJ databases">
        <title>Hymenobacter gummosus sp. nov., isolated from a spring.</title>
        <authorList>
            <person name="Nie L."/>
        </authorList>
    </citation>
    <scope>NUCLEOTIDE SEQUENCE [LARGE SCALE GENOMIC DNA]</scope>
    <source>
        <strain evidence="1 2">KCTC 52166</strain>
    </source>
</reference>
<name>A0A3S0K6B4_9BACT</name>
<dbReference type="AlphaFoldDB" id="A0A3S0K6B4"/>
<protein>
    <submittedName>
        <fullName evidence="1">Uncharacterized protein</fullName>
    </submittedName>
</protein>
<dbReference type="RefSeq" id="WP_126692735.1">
    <property type="nucleotide sequence ID" value="NZ_RXOF01000004.1"/>
</dbReference>